<dbReference type="InterPro" id="IPR004176">
    <property type="entry name" value="Clp_R_N"/>
</dbReference>
<feature type="compositionally biased region" description="Polar residues" evidence="4">
    <location>
        <begin position="611"/>
        <end position="624"/>
    </location>
</feature>
<keyword evidence="7" id="KW-1185">Reference proteome</keyword>
<dbReference type="InterPro" id="IPR051650">
    <property type="entry name" value="SL_signaling_regulator"/>
</dbReference>
<evidence type="ECO:0000259" key="5">
    <source>
        <dbReference type="PROSITE" id="PS51903"/>
    </source>
</evidence>
<feature type="compositionally biased region" description="Polar residues" evidence="4">
    <location>
        <begin position="773"/>
        <end position="783"/>
    </location>
</feature>
<reference evidence="6" key="2">
    <citation type="submission" date="2021-02" db="EMBL/GenBank/DDBJ databases">
        <authorList>
            <person name="Kimball J.A."/>
            <person name="Haas M.W."/>
            <person name="Macchietto M."/>
            <person name="Kono T."/>
            <person name="Duquette J."/>
            <person name="Shao M."/>
        </authorList>
    </citation>
    <scope>NUCLEOTIDE SEQUENCE</scope>
    <source>
        <tissue evidence="6">Fresh leaf tissue</tissue>
    </source>
</reference>
<comment type="similarity">
    <text evidence="1">Belongs to the ClpA/ClpB family.</text>
</comment>
<organism evidence="6 7">
    <name type="scientific">Zizania palustris</name>
    <name type="common">Northern wild rice</name>
    <dbReference type="NCBI Taxonomy" id="103762"/>
    <lineage>
        <taxon>Eukaryota</taxon>
        <taxon>Viridiplantae</taxon>
        <taxon>Streptophyta</taxon>
        <taxon>Embryophyta</taxon>
        <taxon>Tracheophyta</taxon>
        <taxon>Spermatophyta</taxon>
        <taxon>Magnoliopsida</taxon>
        <taxon>Liliopsida</taxon>
        <taxon>Poales</taxon>
        <taxon>Poaceae</taxon>
        <taxon>BOP clade</taxon>
        <taxon>Oryzoideae</taxon>
        <taxon>Oryzeae</taxon>
        <taxon>Zizaniinae</taxon>
        <taxon>Zizania</taxon>
    </lineage>
</organism>
<accession>A0A8J5T6W1</accession>
<feature type="region of interest" description="Disordered" evidence="4">
    <location>
        <begin position="604"/>
        <end position="634"/>
    </location>
</feature>
<feature type="region of interest" description="Disordered" evidence="4">
    <location>
        <begin position="729"/>
        <end position="783"/>
    </location>
</feature>
<dbReference type="PROSITE" id="PS51903">
    <property type="entry name" value="CLP_R"/>
    <property type="match status" value="1"/>
</dbReference>
<dbReference type="Pfam" id="PF23569">
    <property type="entry name" value="NBD_SMAX1"/>
    <property type="match status" value="1"/>
</dbReference>
<evidence type="ECO:0000313" key="7">
    <source>
        <dbReference type="Proteomes" id="UP000729402"/>
    </source>
</evidence>
<evidence type="ECO:0000256" key="3">
    <source>
        <dbReference type="PROSITE-ProRule" id="PRU01251"/>
    </source>
</evidence>
<evidence type="ECO:0000256" key="1">
    <source>
        <dbReference type="ARBA" id="ARBA00008675"/>
    </source>
</evidence>
<reference evidence="6" key="1">
    <citation type="journal article" date="2021" name="bioRxiv">
        <title>Whole Genome Assembly and Annotation of Northern Wild Rice, Zizania palustris L., Supports a Whole Genome Duplication in the Zizania Genus.</title>
        <authorList>
            <person name="Haas M."/>
            <person name="Kono T."/>
            <person name="Macchietto M."/>
            <person name="Millas R."/>
            <person name="McGilp L."/>
            <person name="Shao M."/>
            <person name="Duquette J."/>
            <person name="Hirsch C.N."/>
            <person name="Kimball J."/>
        </authorList>
    </citation>
    <scope>NUCLEOTIDE SEQUENCE</scope>
    <source>
        <tissue evidence="6">Fresh leaf tissue</tissue>
    </source>
</reference>
<protein>
    <recommendedName>
        <fullName evidence="5">Clp R domain-containing protein</fullName>
    </recommendedName>
</protein>
<keyword evidence="2 3" id="KW-0677">Repeat</keyword>
<dbReference type="EMBL" id="JAAALK010000283">
    <property type="protein sequence ID" value="KAG8070644.1"/>
    <property type="molecule type" value="Genomic_DNA"/>
</dbReference>
<sequence length="783" mass="83765">MRAGGYTVHQALSADAAAVLKLAMALARRRGHAQLTPLHVAFTLLRSSSSSSSSTMTKAAVALPSDPTPFACSADGTSCCAYGLLRRACVRAHPAAGACTTVLSHPFQCRALELCFNVALNRLPTTNVMVDGRLCSPAESCSANPAASSTSLSASLVQHDPTLSNALVAALKRAQANQRRSCIELQSLPSQPVPHAQQQQQQQQQPLLAIKVELDQLITSILDDPSVSRVMREAGFSSAAVKSSLEEESAMLPALGHHVSYSSSSSAPCVSPLLSLELRMDFNTHVNRGSDGGGSWPAQFLNQPATDSSGKEEDVRAILEVMVQKQGTRINPVVVGDSLLVAEASVAELMRRLERGDVPDELRGAHVLRLHLSYVHLRLMTRDDVDARVAELRRTANAIANAKAAGLVIYVGDIRWAVDDDDHTLVESPNPVEHMVAELARLLADLRAAPSGRAWVVAAASYQTYMRCQQRRHSPSLDTTWALQPVIVPVNAGTGLALGSRAHPAPSPSMVEEGGKITKVGEIPMLELAIGEDDGVRPVLCPDCADGYEKEASLVMAKAEGTTLALTYFPGWPLANEAQTSHEAELMELRRKWGSLCQRIHSHSRKDHRASNATPTPWWCTSSPNRDDEAQTDLDPSCAGLSLSFGAPADHGRSESNEHGACTTLSLLLPDSTAAAAAAATKCQDTRSRRSDGVDGVETAQVSDVAVDAATIRRLWLDELLQSGDLKRKGDENQLSSEPKRRRGGVTVDLNLCATDDDEDDGGDSDDEVAPSDLTNEGESMQR</sequence>
<dbReference type="PANTHER" id="PTHR43572">
    <property type="entry name" value="CHAPERONE PROTEIN CLPD, CHLOROPLASTIC"/>
    <property type="match status" value="1"/>
</dbReference>
<evidence type="ECO:0000256" key="2">
    <source>
        <dbReference type="ARBA" id="ARBA00022737"/>
    </source>
</evidence>
<dbReference type="AlphaFoldDB" id="A0A8J5T6W1"/>
<dbReference type="InterPro" id="IPR058680">
    <property type="entry name" value="NBD_SMAX1-like"/>
</dbReference>
<name>A0A8J5T6W1_ZIZPA</name>
<dbReference type="Proteomes" id="UP000729402">
    <property type="component" value="Unassembled WGS sequence"/>
</dbReference>
<feature type="compositionally biased region" description="Acidic residues" evidence="4">
    <location>
        <begin position="755"/>
        <end position="770"/>
    </location>
</feature>
<proteinExistence type="inferred from homology"/>
<evidence type="ECO:0000256" key="4">
    <source>
        <dbReference type="SAM" id="MobiDB-lite"/>
    </source>
</evidence>
<dbReference type="OrthoDB" id="1872342at2759"/>
<dbReference type="PANTHER" id="PTHR43572:SF44">
    <property type="entry name" value="OS02G0464900 PROTEIN"/>
    <property type="match status" value="1"/>
</dbReference>
<comment type="caution">
    <text evidence="6">The sequence shown here is derived from an EMBL/GenBank/DDBJ whole genome shotgun (WGS) entry which is preliminary data.</text>
</comment>
<evidence type="ECO:0000313" key="6">
    <source>
        <dbReference type="EMBL" id="KAG8070644.1"/>
    </source>
</evidence>
<feature type="domain" description="Clp R" evidence="5">
    <location>
        <begin position="8"/>
        <end position="251"/>
    </location>
</feature>
<gene>
    <name evidence="6" type="ORF">GUJ93_ZPchr0006g44945</name>
</gene>